<sequence>MHYHGLISLTIAALTVASKGSIISRRTKVSCLCEDEAWDITRRWLGLFSTDGLSSKEELATVVSPNIKSYDNTFVPVVTGIDELWEVITEPGNRTTTNETQTPSFLLHSCDQIAFNWKYTAVTTGYNSTVPVGTPVYVTGNDILRVDLETGLVSNATASGDWILLARQLGGTCSI</sequence>
<feature type="signal peptide" evidence="1">
    <location>
        <begin position="1"/>
        <end position="17"/>
    </location>
</feature>
<feature type="chain" id="PRO_5007882560" evidence="1">
    <location>
        <begin position="18"/>
        <end position="175"/>
    </location>
</feature>
<reference evidence="2 3" key="1">
    <citation type="submission" date="2015-06" db="EMBL/GenBank/DDBJ databases">
        <title>Survival trade-offs in plant roots during colonization by closely related pathogenic and mutualistic fungi.</title>
        <authorList>
            <person name="Hacquard S."/>
            <person name="Kracher B."/>
            <person name="Hiruma K."/>
            <person name="Weinman A."/>
            <person name="Muench P."/>
            <person name="Garrido Oter R."/>
            <person name="Ver Loren van Themaat E."/>
            <person name="Dallerey J.-F."/>
            <person name="Damm U."/>
            <person name="Henrissat B."/>
            <person name="Lespinet O."/>
            <person name="Thon M."/>
            <person name="Kemen E."/>
            <person name="McHardy A.C."/>
            <person name="Schulze-Lefert P."/>
            <person name="O'Connell R.J."/>
        </authorList>
    </citation>
    <scope>NUCLEOTIDE SEQUENCE [LARGE SCALE GENOMIC DNA]</scope>
    <source>
        <strain evidence="2 3">0861</strain>
    </source>
</reference>
<evidence type="ECO:0000313" key="3">
    <source>
        <dbReference type="Proteomes" id="UP000076552"/>
    </source>
</evidence>
<name>A0A166Y2L5_9PEZI</name>
<dbReference type="Proteomes" id="UP000076552">
    <property type="component" value="Unassembled WGS sequence"/>
</dbReference>
<dbReference type="SUPFAM" id="SSF54427">
    <property type="entry name" value="NTF2-like"/>
    <property type="match status" value="1"/>
</dbReference>
<dbReference type="InterPro" id="IPR032710">
    <property type="entry name" value="NTF2-like_dom_sf"/>
</dbReference>
<protein>
    <submittedName>
        <fullName evidence="2">Uncharacterized protein</fullName>
    </submittedName>
</protein>
<dbReference type="EMBL" id="LFIV01000009">
    <property type="protein sequence ID" value="KZL77200.1"/>
    <property type="molecule type" value="Genomic_DNA"/>
</dbReference>
<gene>
    <name evidence="2" type="ORF">CT0861_09099</name>
</gene>
<proteinExistence type="predicted"/>
<accession>A0A166Y2L5</accession>
<evidence type="ECO:0000313" key="2">
    <source>
        <dbReference type="EMBL" id="KZL77200.1"/>
    </source>
</evidence>
<dbReference type="AlphaFoldDB" id="A0A166Y2L5"/>
<evidence type="ECO:0000256" key="1">
    <source>
        <dbReference type="SAM" id="SignalP"/>
    </source>
</evidence>
<organism evidence="2 3">
    <name type="scientific">Colletotrichum tofieldiae</name>
    <dbReference type="NCBI Taxonomy" id="708197"/>
    <lineage>
        <taxon>Eukaryota</taxon>
        <taxon>Fungi</taxon>
        <taxon>Dikarya</taxon>
        <taxon>Ascomycota</taxon>
        <taxon>Pezizomycotina</taxon>
        <taxon>Sordariomycetes</taxon>
        <taxon>Hypocreomycetidae</taxon>
        <taxon>Glomerellales</taxon>
        <taxon>Glomerellaceae</taxon>
        <taxon>Colletotrichum</taxon>
        <taxon>Colletotrichum spaethianum species complex</taxon>
    </lineage>
</organism>
<keyword evidence="3" id="KW-1185">Reference proteome</keyword>
<keyword evidence="1" id="KW-0732">Signal</keyword>
<comment type="caution">
    <text evidence="2">The sequence shown here is derived from an EMBL/GenBank/DDBJ whole genome shotgun (WGS) entry which is preliminary data.</text>
</comment>